<feature type="domain" description="Peptidase S26" evidence="8">
    <location>
        <begin position="40"/>
        <end position="176"/>
    </location>
</feature>
<organism evidence="9 10">
    <name type="scientific">Pseudomonas nitroreducens</name>
    <dbReference type="NCBI Taxonomy" id="46680"/>
    <lineage>
        <taxon>Bacteria</taxon>
        <taxon>Pseudomonadati</taxon>
        <taxon>Pseudomonadota</taxon>
        <taxon>Gammaproteobacteria</taxon>
        <taxon>Pseudomonadales</taxon>
        <taxon>Pseudomonadaceae</taxon>
        <taxon>Pseudomonas</taxon>
    </lineage>
</organism>
<dbReference type="GO" id="GO:0009003">
    <property type="term" value="F:signal peptidase activity"/>
    <property type="evidence" value="ECO:0007669"/>
    <property type="project" value="UniProtKB-EC"/>
</dbReference>
<dbReference type="RefSeq" id="WP_311771843.1">
    <property type="nucleotide sequence ID" value="NZ_JACHLI010000028.1"/>
</dbReference>
<evidence type="ECO:0000256" key="4">
    <source>
        <dbReference type="ARBA" id="ARBA00019232"/>
    </source>
</evidence>
<name>A0A7W7P4P8_PSENT</name>
<dbReference type="AlphaFoldDB" id="A0A7W7P4P8"/>
<dbReference type="EC" id="3.4.21.89" evidence="3 7"/>
<dbReference type="PRINTS" id="PR00727">
    <property type="entry name" value="LEADERPTASE"/>
</dbReference>
<comment type="similarity">
    <text evidence="2 7">Belongs to the peptidase S26 family.</text>
</comment>
<dbReference type="Gene3D" id="2.10.109.10">
    <property type="entry name" value="Umud Fragment, subunit A"/>
    <property type="match status" value="1"/>
</dbReference>
<evidence type="ECO:0000256" key="7">
    <source>
        <dbReference type="RuleBase" id="RU362042"/>
    </source>
</evidence>
<dbReference type="GO" id="GO:0004252">
    <property type="term" value="F:serine-type endopeptidase activity"/>
    <property type="evidence" value="ECO:0007669"/>
    <property type="project" value="InterPro"/>
</dbReference>
<evidence type="ECO:0000256" key="1">
    <source>
        <dbReference type="ARBA" id="ARBA00000677"/>
    </source>
</evidence>
<dbReference type="InterPro" id="IPR036286">
    <property type="entry name" value="LexA/Signal_pep-like_sf"/>
</dbReference>
<dbReference type="CDD" id="cd06530">
    <property type="entry name" value="S26_SPase_I"/>
    <property type="match status" value="1"/>
</dbReference>
<dbReference type="PROSITE" id="PS00761">
    <property type="entry name" value="SPASE_I_3"/>
    <property type="match status" value="1"/>
</dbReference>
<dbReference type="NCBIfam" id="TIGR02227">
    <property type="entry name" value="sigpep_I_bact"/>
    <property type="match status" value="1"/>
</dbReference>
<comment type="caution">
    <text evidence="9">The sequence shown here is derived from an EMBL/GenBank/DDBJ whole genome shotgun (WGS) entry which is preliminary data.</text>
</comment>
<protein>
    <recommendedName>
        <fullName evidence="4 7">Signal peptidase I</fullName>
        <ecNumber evidence="3 7">3.4.21.89</ecNumber>
    </recommendedName>
</protein>
<dbReference type="InterPro" id="IPR019757">
    <property type="entry name" value="Pept_S26A_signal_pept_1_Lys-AS"/>
</dbReference>
<reference evidence="9 10" key="1">
    <citation type="submission" date="2020-08" db="EMBL/GenBank/DDBJ databases">
        <title>Functional genomics of gut bacteria from endangered species of beetles.</title>
        <authorList>
            <person name="Carlos-Shanley C."/>
        </authorList>
    </citation>
    <scope>NUCLEOTIDE SEQUENCE [LARGE SCALE GENOMIC DNA]</scope>
    <source>
        <strain evidence="9 10">S00179</strain>
    </source>
</reference>
<dbReference type="Proteomes" id="UP000566995">
    <property type="component" value="Unassembled WGS sequence"/>
</dbReference>
<accession>A0A7W7P4P8</accession>
<evidence type="ECO:0000256" key="2">
    <source>
        <dbReference type="ARBA" id="ARBA00009370"/>
    </source>
</evidence>
<feature type="active site" evidence="6">
    <location>
        <position position="91"/>
    </location>
</feature>
<comment type="catalytic activity">
    <reaction evidence="1 7">
        <text>Cleavage of hydrophobic, N-terminal signal or leader sequences from secreted and periplasmic proteins.</text>
        <dbReference type="EC" id="3.4.21.89"/>
    </reaction>
</comment>
<dbReference type="GO" id="GO:0006465">
    <property type="term" value="P:signal peptide processing"/>
    <property type="evidence" value="ECO:0007669"/>
    <property type="project" value="InterPro"/>
</dbReference>
<dbReference type="InterPro" id="IPR019758">
    <property type="entry name" value="Pept_S26A_signal_pept_1_CS"/>
</dbReference>
<dbReference type="EMBL" id="JACHLI010000028">
    <property type="protein sequence ID" value="MBB4866482.1"/>
    <property type="molecule type" value="Genomic_DNA"/>
</dbReference>
<dbReference type="SUPFAM" id="SSF51306">
    <property type="entry name" value="LexA/Signal peptidase"/>
    <property type="match status" value="1"/>
</dbReference>
<evidence type="ECO:0000256" key="3">
    <source>
        <dbReference type="ARBA" id="ARBA00013208"/>
    </source>
</evidence>
<dbReference type="InterPro" id="IPR019533">
    <property type="entry name" value="Peptidase_S26"/>
</dbReference>
<dbReference type="Pfam" id="PF10502">
    <property type="entry name" value="Peptidase_S26"/>
    <property type="match status" value="1"/>
</dbReference>
<sequence length="187" mass="20979">MKISFWRTMAVLTCLLVGLYIFNPLGVPSHDPRLRLLGGSTFSIKSTSMAPSLQPGDYILVNAASYAFGEPVDGEVVVFRPPSDPAQIYIKRIAGRPGDRLRITAGKLFVNDREVVQPYLDARQNQREDSRRIQEQVVPAGQYFMLGDNRDNSLDSRYFGYVPRANLIGRAAYVWYAKDTGRIGPLH</sequence>
<keyword evidence="5 7" id="KW-0378">Hydrolase</keyword>
<dbReference type="PROSITE" id="PS00760">
    <property type="entry name" value="SPASE_I_2"/>
    <property type="match status" value="1"/>
</dbReference>
<evidence type="ECO:0000259" key="8">
    <source>
        <dbReference type="Pfam" id="PF10502"/>
    </source>
</evidence>
<feature type="active site" evidence="6">
    <location>
        <position position="48"/>
    </location>
</feature>
<proteinExistence type="inferred from homology"/>
<dbReference type="PANTHER" id="PTHR43390">
    <property type="entry name" value="SIGNAL PEPTIDASE I"/>
    <property type="match status" value="1"/>
</dbReference>
<dbReference type="PANTHER" id="PTHR43390:SF1">
    <property type="entry name" value="CHLOROPLAST PROCESSING PEPTIDASE"/>
    <property type="match status" value="1"/>
</dbReference>
<keyword evidence="7" id="KW-0645">Protease</keyword>
<dbReference type="GO" id="GO:0016020">
    <property type="term" value="C:membrane"/>
    <property type="evidence" value="ECO:0007669"/>
    <property type="project" value="UniProtKB-SubCell"/>
</dbReference>
<evidence type="ECO:0000256" key="5">
    <source>
        <dbReference type="ARBA" id="ARBA00022801"/>
    </source>
</evidence>
<comment type="subcellular location">
    <subcellularLocation>
        <location evidence="7">Membrane</location>
        <topology evidence="7">Multi-pass membrane protein</topology>
    </subcellularLocation>
</comment>
<evidence type="ECO:0000313" key="9">
    <source>
        <dbReference type="EMBL" id="MBB4866482.1"/>
    </source>
</evidence>
<evidence type="ECO:0000313" key="10">
    <source>
        <dbReference type="Proteomes" id="UP000566995"/>
    </source>
</evidence>
<dbReference type="InterPro" id="IPR000223">
    <property type="entry name" value="Pept_S26A_signal_pept_1"/>
</dbReference>
<gene>
    <name evidence="9" type="ORF">HNP46_005387</name>
</gene>
<evidence type="ECO:0000256" key="6">
    <source>
        <dbReference type="PIRSR" id="PIRSR600223-1"/>
    </source>
</evidence>